<dbReference type="GeneID" id="14296476"/>
<protein>
    <submittedName>
        <fullName evidence="2">Uncharacterized protein</fullName>
    </submittedName>
</protein>
<evidence type="ECO:0000313" key="2">
    <source>
        <dbReference type="EMBL" id="AFN39106.1"/>
    </source>
</evidence>
<feature type="transmembrane region" description="Helical" evidence="1">
    <location>
        <begin position="7"/>
        <end position="24"/>
    </location>
</feature>
<gene>
    <name evidence="2" type="ORF">BcepMigl_gp37</name>
</gene>
<dbReference type="Proteomes" id="UP000009014">
    <property type="component" value="Segment"/>
</dbReference>
<dbReference type="RefSeq" id="YP_007236783.1">
    <property type="nucleotide sequence ID" value="NC_019917.1"/>
</dbReference>
<keyword evidence="1" id="KW-0812">Transmembrane</keyword>
<dbReference type="KEGG" id="vg:14296476"/>
<name>I6XGD9_9CAUD</name>
<evidence type="ECO:0000256" key="1">
    <source>
        <dbReference type="SAM" id="Phobius"/>
    </source>
</evidence>
<keyword evidence="1" id="KW-0472">Membrane</keyword>
<sequence length="30" mass="3182">MSALLDGLAFGFGMGLFLAMPYITGSGQWE</sequence>
<dbReference type="EMBL" id="JX104231">
    <property type="protein sequence ID" value="AFN39106.1"/>
    <property type="molecule type" value="Genomic_DNA"/>
</dbReference>
<organism evidence="2 3">
    <name type="scientific">Burkholderia phage BcepMigl</name>
    <dbReference type="NCBI Taxonomy" id="2886899"/>
    <lineage>
        <taxon>Viruses</taxon>
        <taxon>Duplodnaviria</taxon>
        <taxon>Heunggongvirae</taxon>
        <taxon>Uroviricota</taxon>
        <taxon>Caudoviricetes</taxon>
        <taxon>Lessievirus</taxon>
        <taxon>Lessievirus bcepmigl</taxon>
    </lineage>
</organism>
<evidence type="ECO:0000313" key="3">
    <source>
        <dbReference type="Proteomes" id="UP000009014"/>
    </source>
</evidence>
<proteinExistence type="predicted"/>
<keyword evidence="1" id="KW-1133">Transmembrane helix</keyword>
<accession>I6XGD9</accession>
<reference evidence="2 3" key="1">
    <citation type="submission" date="2012-05" db="EMBL/GenBank/DDBJ databases">
        <title>Complete genome of the Bcep22-like bacteriophage BcepMigl.</title>
        <authorList>
            <person name="Gill J.J."/>
            <person name="Migl D.M."/>
            <person name="Summer E.J."/>
            <person name="Gonzlaez C.F."/>
            <person name="Young R."/>
        </authorList>
    </citation>
    <scope>NUCLEOTIDE SEQUENCE [LARGE SCALE GENOMIC DNA]</scope>
</reference>
<keyword evidence="3" id="KW-1185">Reference proteome</keyword>